<dbReference type="STRING" id="633194.SAMN05421759_101304"/>
<evidence type="ECO:0000313" key="2">
    <source>
        <dbReference type="EMBL" id="SIS54110.1"/>
    </source>
</evidence>
<gene>
    <name evidence="2" type="ORF">SAMN05421759_101304</name>
</gene>
<dbReference type="Pfam" id="PF00583">
    <property type="entry name" value="Acetyltransf_1"/>
    <property type="match status" value="1"/>
</dbReference>
<keyword evidence="2" id="KW-0808">Transferase</keyword>
<evidence type="ECO:0000313" key="3">
    <source>
        <dbReference type="Proteomes" id="UP000186684"/>
    </source>
</evidence>
<evidence type="ECO:0000259" key="1">
    <source>
        <dbReference type="Pfam" id="PF00583"/>
    </source>
</evidence>
<dbReference type="InterPro" id="IPR000182">
    <property type="entry name" value="GNAT_dom"/>
</dbReference>
<organism evidence="2 3">
    <name type="scientific">Roseivivax lentus</name>
    <dbReference type="NCBI Taxonomy" id="633194"/>
    <lineage>
        <taxon>Bacteria</taxon>
        <taxon>Pseudomonadati</taxon>
        <taxon>Pseudomonadota</taxon>
        <taxon>Alphaproteobacteria</taxon>
        <taxon>Rhodobacterales</taxon>
        <taxon>Roseobacteraceae</taxon>
        <taxon>Roseivivax</taxon>
    </lineage>
</organism>
<accession>A0A1N7JXQ7</accession>
<dbReference type="SUPFAM" id="SSF55729">
    <property type="entry name" value="Acyl-CoA N-acyltransferases (Nat)"/>
    <property type="match status" value="1"/>
</dbReference>
<name>A0A1N7JXQ7_9RHOB</name>
<feature type="domain" description="N-acetyltransferase" evidence="1">
    <location>
        <begin position="175"/>
        <end position="265"/>
    </location>
</feature>
<sequence>MALGAIMAFVPSCGMTLHETLDEPEFFGTPEQQAMAQRAWSLWALLKDDPRYSSYGRGVALAAAAADNIPAQIALARITGAGACEHIPGRDLPGRRAALEAAGLATDGYVSWTNTPATFDRARQRLTARPLPADLSLVVVDADTPAAVLAQIDAVTQACEVFLPNGAYMRGRMGPAICVAALDGAGRAVGAAASADPFHPASDHSGTCWWGMLSTHPERRGEGIASYLGAMALIEMQDRFGMRRFFTGIRQDNAASEALCTGFGFAAQDEHILVAIDPRHFAGGRVSK</sequence>
<dbReference type="Proteomes" id="UP000186684">
    <property type="component" value="Unassembled WGS sequence"/>
</dbReference>
<dbReference type="Gene3D" id="3.40.630.30">
    <property type="match status" value="1"/>
</dbReference>
<dbReference type="GO" id="GO:0016747">
    <property type="term" value="F:acyltransferase activity, transferring groups other than amino-acyl groups"/>
    <property type="evidence" value="ECO:0007669"/>
    <property type="project" value="InterPro"/>
</dbReference>
<dbReference type="AlphaFoldDB" id="A0A1N7JXQ7"/>
<proteinExistence type="predicted"/>
<keyword evidence="3" id="KW-1185">Reference proteome</keyword>
<dbReference type="EMBL" id="FTOQ01000001">
    <property type="protein sequence ID" value="SIS54110.1"/>
    <property type="molecule type" value="Genomic_DNA"/>
</dbReference>
<reference evidence="3" key="1">
    <citation type="submission" date="2017-01" db="EMBL/GenBank/DDBJ databases">
        <authorList>
            <person name="Varghese N."/>
            <person name="Submissions S."/>
        </authorList>
    </citation>
    <scope>NUCLEOTIDE SEQUENCE [LARGE SCALE GENOMIC DNA]</scope>
    <source>
        <strain evidence="3">DSM 29430</strain>
    </source>
</reference>
<dbReference type="InterPro" id="IPR016181">
    <property type="entry name" value="Acyl_CoA_acyltransferase"/>
</dbReference>
<protein>
    <submittedName>
        <fullName evidence="2">Acetyltransferase (GNAT) family protein</fullName>
    </submittedName>
</protein>